<dbReference type="EMBL" id="ADEG01000039">
    <property type="protein sequence ID" value="EFA92485.1"/>
    <property type="molecule type" value="Genomic_DNA"/>
</dbReference>
<dbReference type="Proteomes" id="UP000005283">
    <property type="component" value="Unassembled WGS sequence"/>
</dbReference>
<dbReference type="AlphaFoldDB" id="D1W4N3"/>
<proteinExistence type="predicted"/>
<evidence type="ECO:0000313" key="2">
    <source>
        <dbReference type="EMBL" id="EFA92485.1"/>
    </source>
</evidence>
<evidence type="ECO:0000256" key="1">
    <source>
        <dbReference type="SAM" id="Phobius"/>
    </source>
</evidence>
<reference evidence="2 3" key="1">
    <citation type="submission" date="2009-12" db="EMBL/GenBank/DDBJ databases">
        <title>Genome Sequence of Prevotella buccalis ATCC 35310.</title>
        <authorList>
            <person name="Durkin A.S."/>
            <person name="Madupu R."/>
            <person name="Torralba M."/>
            <person name="Methe B."/>
            <person name="Sutton G."/>
            <person name="Strausberg R.L."/>
            <person name="Nelson K.E."/>
        </authorList>
    </citation>
    <scope>NUCLEOTIDE SEQUENCE [LARGE SCALE GENOMIC DNA]</scope>
    <source>
        <strain evidence="2 3">ATCC 35310</strain>
    </source>
</reference>
<keyword evidence="1" id="KW-0812">Transmembrane</keyword>
<keyword evidence="3" id="KW-1185">Reference proteome</keyword>
<name>D1W4N3_9BACT</name>
<comment type="caution">
    <text evidence="2">The sequence shown here is derived from an EMBL/GenBank/DDBJ whole genome shotgun (WGS) entry which is preliminary data.</text>
</comment>
<accession>D1W4N3</accession>
<sequence length="37" mass="4290">MNDFCKLLITRLIRYLLIVFSSSSPVLLLNNNAFECQ</sequence>
<gene>
    <name evidence="2" type="ORF">HMPREF0650_1232</name>
</gene>
<evidence type="ECO:0000313" key="3">
    <source>
        <dbReference type="Proteomes" id="UP000005283"/>
    </source>
</evidence>
<protein>
    <submittedName>
        <fullName evidence="2">Uncharacterized protein</fullName>
    </submittedName>
</protein>
<feature type="transmembrane region" description="Helical" evidence="1">
    <location>
        <begin position="12"/>
        <end position="29"/>
    </location>
</feature>
<keyword evidence="1" id="KW-1133">Transmembrane helix</keyword>
<keyword evidence="1" id="KW-0472">Membrane</keyword>
<organism evidence="2 3">
    <name type="scientific">Hoylesella buccalis ATCC 35310</name>
    <dbReference type="NCBI Taxonomy" id="679190"/>
    <lineage>
        <taxon>Bacteria</taxon>
        <taxon>Pseudomonadati</taxon>
        <taxon>Bacteroidota</taxon>
        <taxon>Bacteroidia</taxon>
        <taxon>Bacteroidales</taxon>
        <taxon>Prevotellaceae</taxon>
        <taxon>Hoylesella</taxon>
    </lineage>
</organism>